<proteinExistence type="predicted"/>
<comment type="caution">
    <text evidence="5">The sequence shown here is derived from an EMBL/GenBank/DDBJ whole genome shotgun (WGS) entry which is preliminary data.</text>
</comment>
<evidence type="ECO:0000256" key="3">
    <source>
        <dbReference type="ARBA" id="ARBA00022840"/>
    </source>
</evidence>
<keyword evidence="2" id="KW-0378">Hydrolase</keyword>
<dbReference type="EMBL" id="JBBKZV010000010">
    <property type="protein sequence ID" value="MEJ8823797.1"/>
    <property type="molecule type" value="Genomic_DNA"/>
</dbReference>
<keyword evidence="6" id="KW-1185">Reference proteome</keyword>
<evidence type="ECO:0000313" key="6">
    <source>
        <dbReference type="Proteomes" id="UP001363010"/>
    </source>
</evidence>
<feature type="domain" description="Carboxyltransferase" evidence="4">
    <location>
        <begin position="28"/>
        <end position="310"/>
    </location>
</feature>
<dbReference type="PANTHER" id="PTHR43309:SF5">
    <property type="entry name" value="5-OXOPROLINASE SUBUNIT C"/>
    <property type="match status" value="1"/>
</dbReference>
<dbReference type="Pfam" id="PF02626">
    <property type="entry name" value="CT_A_B"/>
    <property type="match status" value="1"/>
</dbReference>
<evidence type="ECO:0000313" key="5">
    <source>
        <dbReference type="EMBL" id="MEJ8823797.1"/>
    </source>
</evidence>
<evidence type="ECO:0000256" key="1">
    <source>
        <dbReference type="ARBA" id="ARBA00022741"/>
    </source>
</evidence>
<evidence type="ECO:0000256" key="2">
    <source>
        <dbReference type="ARBA" id="ARBA00022801"/>
    </source>
</evidence>
<dbReference type="PANTHER" id="PTHR43309">
    <property type="entry name" value="5-OXOPROLINASE SUBUNIT C"/>
    <property type="match status" value="1"/>
</dbReference>
<gene>
    <name evidence="5" type="ORF">WKW80_17425</name>
</gene>
<keyword evidence="1" id="KW-0547">Nucleotide-binding</keyword>
<dbReference type="InterPro" id="IPR052708">
    <property type="entry name" value="PxpC"/>
</dbReference>
<sequence length="345" mass="35972">MTSTSTLKVTSPGIHTTVQDLGRSGFQDVGVPLSGPLDRIGLQLANALVGNAGATPVLEMLLQGPAFQVEADSVRVALAGCNGAIEVGGDNARRVPAGTSARLRRGDVIRIASMGDSACAYLAIEGGIDLAPQLGSASTYVRGRMGGINGLTLKAGDSVPLRQPAAKERPERMLAQPFDLALEQPVRVMLGPQADFFSEAAIEQFLSAEYVVSAQSDRMGFRLEGVPLAHEKGYNIVSDGIVTGSIQVPGSGQPIVLLADAQTTGGYPKIATVISTDIPVLGRRRPGRKVRFAAVGLAEAQALRRDQEAFLRRCTGSLRVADSAAVIDVAALYTESLISGVVAID</sequence>
<dbReference type="Gene3D" id="2.40.100.10">
    <property type="entry name" value="Cyclophilin-like"/>
    <property type="match status" value="1"/>
</dbReference>
<dbReference type="Proteomes" id="UP001363010">
    <property type="component" value="Unassembled WGS sequence"/>
</dbReference>
<organism evidence="5 6">
    <name type="scientific">Variovorax humicola</name>
    <dbReference type="NCBI Taxonomy" id="1769758"/>
    <lineage>
        <taxon>Bacteria</taxon>
        <taxon>Pseudomonadati</taxon>
        <taxon>Pseudomonadota</taxon>
        <taxon>Betaproteobacteria</taxon>
        <taxon>Burkholderiales</taxon>
        <taxon>Comamonadaceae</taxon>
        <taxon>Variovorax</taxon>
    </lineage>
</organism>
<dbReference type="SMART" id="SM00797">
    <property type="entry name" value="AHS2"/>
    <property type="match status" value="1"/>
</dbReference>
<dbReference type="RefSeq" id="WP_340364835.1">
    <property type="nucleotide sequence ID" value="NZ_JBBKZV010000010.1"/>
</dbReference>
<evidence type="ECO:0000259" key="4">
    <source>
        <dbReference type="SMART" id="SM00797"/>
    </source>
</evidence>
<keyword evidence="3" id="KW-0067">ATP-binding</keyword>
<dbReference type="InterPro" id="IPR029000">
    <property type="entry name" value="Cyclophilin-like_dom_sf"/>
</dbReference>
<name>A0ABU8W168_9BURK</name>
<dbReference type="SUPFAM" id="SSF50891">
    <property type="entry name" value="Cyclophilin-like"/>
    <property type="match status" value="1"/>
</dbReference>
<dbReference type="NCBIfam" id="TIGR00724">
    <property type="entry name" value="urea_amlyse_rel"/>
    <property type="match status" value="1"/>
</dbReference>
<reference evidence="5 6" key="1">
    <citation type="submission" date="2024-03" db="EMBL/GenBank/DDBJ databases">
        <title>Novel species of the genus Variovorax.</title>
        <authorList>
            <person name="Liu Q."/>
            <person name="Xin Y.-H."/>
        </authorList>
    </citation>
    <scope>NUCLEOTIDE SEQUENCE [LARGE SCALE GENOMIC DNA]</scope>
    <source>
        <strain evidence="5 6">KACC 18501</strain>
    </source>
</reference>
<dbReference type="InterPro" id="IPR003778">
    <property type="entry name" value="CT_A_B"/>
</dbReference>
<accession>A0ABU8W168</accession>
<protein>
    <submittedName>
        <fullName evidence="5">Biotin-dependent carboxyltransferase family protein</fullName>
    </submittedName>
</protein>